<evidence type="ECO:0000256" key="1">
    <source>
        <dbReference type="SAM" id="Phobius"/>
    </source>
</evidence>
<feature type="transmembrane region" description="Helical" evidence="1">
    <location>
        <begin position="42"/>
        <end position="63"/>
    </location>
</feature>
<proteinExistence type="predicted"/>
<evidence type="ECO:0000313" key="3">
    <source>
        <dbReference type="EMBL" id="QAY65453.1"/>
    </source>
</evidence>
<keyword evidence="1" id="KW-0472">Membrane</keyword>
<dbReference type="KEGG" id="pprt:ET464_02735"/>
<name>A0A4P6ETR9_9BACL</name>
<dbReference type="Proteomes" id="UP000293568">
    <property type="component" value="Chromosome"/>
</dbReference>
<keyword evidence="4" id="KW-1185">Reference proteome</keyword>
<organism evidence="3 4">
    <name type="scientific">Paenibacillus protaetiae</name>
    <dbReference type="NCBI Taxonomy" id="2509456"/>
    <lineage>
        <taxon>Bacteria</taxon>
        <taxon>Bacillati</taxon>
        <taxon>Bacillota</taxon>
        <taxon>Bacilli</taxon>
        <taxon>Bacillales</taxon>
        <taxon>Paenibacillaceae</taxon>
        <taxon>Paenibacillus</taxon>
    </lineage>
</organism>
<dbReference type="EMBL" id="CP035492">
    <property type="protein sequence ID" value="QAY65453.1"/>
    <property type="molecule type" value="Genomic_DNA"/>
</dbReference>
<dbReference type="Pfam" id="PF19701">
    <property type="entry name" value="DUF6199"/>
    <property type="match status" value="1"/>
</dbReference>
<dbReference type="AlphaFoldDB" id="A0A4P6ETR9"/>
<dbReference type="RefSeq" id="WP_129438037.1">
    <property type="nucleotide sequence ID" value="NZ_CP035492.1"/>
</dbReference>
<keyword evidence="1" id="KW-0812">Transmembrane</keyword>
<sequence>MILLFVLGSLFLGLGILAVKQPDLWIFKRTGREEITDSDIAFTKLRGLVCLIAGAIFIIAWLLRLIL</sequence>
<protein>
    <recommendedName>
        <fullName evidence="2">DUF6199 domain-containing protein</fullName>
    </recommendedName>
</protein>
<feature type="domain" description="DUF6199" evidence="2">
    <location>
        <begin position="7"/>
        <end position="60"/>
    </location>
</feature>
<dbReference type="InterPro" id="IPR045679">
    <property type="entry name" value="DUF6199"/>
</dbReference>
<accession>A0A4P6ETR9</accession>
<reference evidence="3 4" key="1">
    <citation type="submission" date="2019-01" db="EMBL/GenBank/DDBJ databases">
        <title>Genome sequencing of strain FW100M-2.</title>
        <authorList>
            <person name="Heo J."/>
            <person name="Kim S.-J."/>
            <person name="Kim J.-S."/>
            <person name="Hong S.-B."/>
            <person name="Kwon S.-W."/>
        </authorList>
    </citation>
    <scope>NUCLEOTIDE SEQUENCE [LARGE SCALE GENOMIC DNA]</scope>
    <source>
        <strain evidence="3 4">FW100M-2</strain>
    </source>
</reference>
<gene>
    <name evidence="3" type="ORF">ET464_02735</name>
</gene>
<evidence type="ECO:0000259" key="2">
    <source>
        <dbReference type="Pfam" id="PF19701"/>
    </source>
</evidence>
<evidence type="ECO:0000313" key="4">
    <source>
        <dbReference type="Proteomes" id="UP000293568"/>
    </source>
</evidence>
<keyword evidence="1" id="KW-1133">Transmembrane helix</keyword>